<dbReference type="AlphaFoldDB" id="A0A0M0KA17"/>
<comment type="caution">
    <text evidence="2">The sequence shown here is derived from an EMBL/GenBank/DDBJ whole genome shotgun (WGS) entry which is preliminary data.</text>
</comment>
<reference evidence="3" key="1">
    <citation type="journal article" date="2015" name="PLoS Genet.">
        <title>Genome Sequence and Transcriptome Analyses of Chrysochromulina tobin: Metabolic Tools for Enhanced Algal Fitness in the Prominent Order Prymnesiales (Haptophyceae).</title>
        <authorList>
            <person name="Hovde B.T."/>
            <person name="Deodato C.R."/>
            <person name="Hunsperger H.M."/>
            <person name="Ryken S.A."/>
            <person name="Yost W."/>
            <person name="Jha R.K."/>
            <person name="Patterson J."/>
            <person name="Monnat R.J. Jr."/>
            <person name="Barlow S.B."/>
            <person name="Starkenburg S.R."/>
            <person name="Cattolico R.A."/>
        </authorList>
    </citation>
    <scope>NUCLEOTIDE SEQUENCE</scope>
    <source>
        <strain evidence="3">CCMP291</strain>
    </source>
</reference>
<evidence type="ECO:0000313" key="3">
    <source>
        <dbReference type="Proteomes" id="UP000037460"/>
    </source>
</evidence>
<dbReference type="Gene3D" id="3.80.10.10">
    <property type="entry name" value="Ribonuclease Inhibitor"/>
    <property type="match status" value="1"/>
</dbReference>
<evidence type="ECO:0000313" key="2">
    <source>
        <dbReference type="EMBL" id="KOO35258.1"/>
    </source>
</evidence>
<dbReference type="Proteomes" id="UP000037460">
    <property type="component" value="Unassembled WGS sequence"/>
</dbReference>
<dbReference type="InterPro" id="IPR001611">
    <property type="entry name" value="Leu-rich_rpt"/>
</dbReference>
<feature type="chain" id="PRO_5005602464" evidence="1">
    <location>
        <begin position="27"/>
        <end position="387"/>
    </location>
</feature>
<keyword evidence="3" id="KW-1185">Reference proteome</keyword>
<evidence type="ECO:0000256" key="1">
    <source>
        <dbReference type="SAM" id="SignalP"/>
    </source>
</evidence>
<proteinExistence type="predicted"/>
<dbReference type="OrthoDB" id="348976at2759"/>
<feature type="signal peptide" evidence="1">
    <location>
        <begin position="1"/>
        <end position="26"/>
    </location>
</feature>
<name>A0A0M0KA17_9EUKA</name>
<dbReference type="SUPFAM" id="SSF52047">
    <property type="entry name" value="RNI-like"/>
    <property type="match status" value="1"/>
</dbReference>
<sequence>MPARRGRSSPVPGVCCCCLLLSPADALTATPQSLGKFIANLDARGRQIPCPFFRRRAGEAVEGLVSVVTFIAARHKSILDRPWLPTSDSSLWDELGLDDLLPARPMGTKTCHLPLATVMRGVERDIVENQYYVSGRLSQQLYDDACYFDSPDPDMPVRSLGRFTDALRGLFDPHRSTIELARMEPHGASAFVAHWRLSGHLKLPWRPAIKPYAGCTLYEVSPETGLIVSHTEAWSITALDAFVSTIVPSFGAPPALDLVALLFLSRKLACESFALFFGHAFESLEPRPLEIGDARELRAQVAPLLPLVVEIQSSPIRLKELDLSGNKIADEGLVELTKIFSVPVMALERFDISGNALEESGISELARALVASDSIQFVQLASHPLPI</sequence>
<dbReference type="Pfam" id="PF13516">
    <property type="entry name" value="LRR_6"/>
    <property type="match status" value="1"/>
</dbReference>
<gene>
    <name evidence="2" type="ORF">Ctob_015769</name>
</gene>
<organism evidence="2 3">
    <name type="scientific">Chrysochromulina tobinii</name>
    <dbReference type="NCBI Taxonomy" id="1460289"/>
    <lineage>
        <taxon>Eukaryota</taxon>
        <taxon>Haptista</taxon>
        <taxon>Haptophyta</taxon>
        <taxon>Prymnesiophyceae</taxon>
        <taxon>Prymnesiales</taxon>
        <taxon>Chrysochromulinaceae</taxon>
        <taxon>Chrysochromulina</taxon>
    </lineage>
</organism>
<dbReference type="InterPro" id="IPR032675">
    <property type="entry name" value="LRR_dom_sf"/>
</dbReference>
<dbReference type="PANTHER" id="PTHR34123">
    <property type="entry name" value="OS04G0578200 PROTEIN"/>
    <property type="match status" value="1"/>
</dbReference>
<keyword evidence="1" id="KW-0732">Signal</keyword>
<accession>A0A0M0KA17</accession>
<protein>
    <submittedName>
        <fullName evidence="2">Uncharacterized protein</fullName>
    </submittedName>
</protein>
<dbReference type="PANTHER" id="PTHR34123:SF3">
    <property type="entry name" value="SNOAL-LIKE DOMAIN-CONTAINING PROTEIN"/>
    <property type="match status" value="1"/>
</dbReference>
<dbReference type="EMBL" id="JWZX01000932">
    <property type="protein sequence ID" value="KOO35258.1"/>
    <property type="molecule type" value="Genomic_DNA"/>
</dbReference>
<dbReference type="PROSITE" id="PS51450">
    <property type="entry name" value="LRR"/>
    <property type="match status" value="1"/>
</dbReference>